<feature type="domain" description="Uracil-DNA glycosylase-like" evidence="2">
    <location>
        <begin position="165"/>
        <end position="271"/>
    </location>
</feature>
<dbReference type="RefSeq" id="WP_122230544.1">
    <property type="nucleotide sequence ID" value="NZ_RDQO01000004.1"/>
</dbReference>
<dbReference type="SUPFAM" id="SSF52141">
    <property type="entry name" value="Uracil-DNA glycosylase-like"/>
    <property type="match status" value="1"/>
</dbReference>
<evidence type="ECO:0000256" key="1">
    <source>
        <dbReference type="SAM" id="MobiDB-lite"/>
    </source>
</evidence>
<evidence type="ECO:0000313" key="4">
    <source>
        <dbReference type="Proteomes" id="UP000278006"/>
    </source>
</evidence>
<feature type="compositionally biased region" description="Low complexity" evidence="1">
    <location>
        <begin position="54"/>
        <end position="75"/>
    </location>
</feature>
<keyword evidence="4" id="KW-1185">Reference proteome</keyword>
<organism evidence="3 4">
    <name type="scientific">Corticibacter populi</name>
    <dbReference type="NCBI Taxonomy" id="1550736"/>
    <lineage>
        <taxon>Bacteria</taxon>
        <taxon>Pseudomonadati</taxon>
        <taxon>Pseudomonadota</taxon>
        <taxon>Betaproteobacteria</taxon>
        <taxon>Burkholderiales</taxon>
        <taxon>Comamonadaceae</taxon>
        <taxon>Corticibacter</taxon>
    </lineage>
</organism>
<sequence length="283" mass="29472">MSHPASVSAGLELDERRQAMLKAMGVELWWQPRPLNPLKGEPKGVTAAALPQTAAGPVTPTPVAAEQAPVPAPATRQVEPVPAPEPTLAWTPAQPPSSAPAPRAPQIAAPQGAVQGLADAAPSWHLAPAQALYAAAGDSAAESAGGNWLLVVDDPAELGDDAEQARRLLDNMLRAMGLYGQSRIWCSWTRKAPADGLASVMATELIAQVTPAVVLVMGRASAQQLLQTREPLGVLRRARHQLGSLPVVVTYSPNYLLRAAHAKAGAWQDLQRAMALLGGSAAG</sequence>
<feature type="region of interest" description="Disordered" evidence="1">
    <location>
        <begin position="54"/>
        <end position="105"/>
    </location>
</feature>
<name>A0A3M6QPW8_9BURK</name>
<dbReference type="InterPro" id="IPR005122">
    <property type="entry name" value="Uracil-DNA_glycosylase-like"/>
</dbReference>
<comment type="caution">
    <text evidence="3">The sequence shown here is derived from an EMBL/GenBank/DDBJ whole genome shotgun (WGS) entry which is preliminary data.</text>
</comment>
<dbReference type="AlphaFoldDB" id="A0A3M6QPW8"/>
<accession>A0A3M6QPW8</accession>
<dbReference type="Gene3D" id="3.40.470.10">
    <property type="entry name" value="Uracil-DNA glycosylase-like domain"/>
    <property type="match status" value="1"/>
</dbReference>
<evidence type="ECO:0000313" key="3">
    <source>
        <dbReference type="EMBL" id="RMX05043.1"/>
    </source>
</evidence>
<dbReference type="Proteomes" id="UP000278006">
    <property type="component" value="Unassembled WGS sequence"/>
</dbReference>
<evidence type="ECO:0000259" key="2">
    <source>
        <dbReference type="Pfam" id="PF03167"/>
    </source>
</evidence>
<dbReference type="OrthoDB" id="5290748at2"/>
<reference evidence="3 4" key="1">
    <citation type="submission" date="2018-10" db="EMBL/GenBank/DDBJ databases">
        <title>Draft genome of Cortibacter populi DSM10536.</title>
        <authorList>
            <person name="Bernier A.-M."/>
            <person name="Bernard K."/>
        </authorList>
    </citation>
    <scope>NUCLEOTIDE SEQUENCE [LARGE SCALE GENOMIC DNA]</scope>
    <source>
        <strain evidence="3 4">DSM 105136</strain>
    </source>
</reference>
<gene>
    <name evidence="3" type="ORF">D8I35_14460</name>
</gene>
<dbReference type="EMBL" id="RDQO01000004">
    <property type="protein sequence ID" value="RMX05043.1"/>
    <property type="molecule type" value="Genomic_DNA"/>
</dbReference>
<feature type="compositionally biased region" description="Pro residues" evidence="1">
    <location>
        <begin position="93"/>
        <end position="103"/>
    </location>
</feature>
<protein>
    <recommendedName>
        <fullName evidence="2">Uracil-DNA glycosylase-like domain-containing protein</fullName>
    </recommendedName>
</protein>
<dbReference type="Pfam" id="PF03167">
    <property type="entry name" value="UDG"/>
    <property type="match status" value="1"/>
</dbReference>
<proteinExistence type="predicted"/>
<dbReference type="InterPro" id="IPR036895">
    <property type="entry name" value="Uracil-DNA_glycosylase-like_sf"/>
</dbReference>